<dbReference type="PANTHER" id="PTHR43301:SF3">
    <property type="entry name" value="ARABINAN ENDO-1,5-ALPHA-L-ARABINOSIDASE A-RELATED"/>
    <property type="match status" value="1"/>
</dbReference>
<comment type="pathway">
    <text evidence="1">Glycan metabolism; L-arabinan degradation.</text>
</comment>
<dbReference type="InterPro" id="IPR050727">
    <property type="entry name" value="GH43_arabinanases"/>
</dbReference>
<dbReference type="GO" id="GO:0004553">
    <property type="term" value="F:hydrolase activity, hydrolyzing O-glycosyl compounds"/>
    <property type="evidence" value="ECO:0007669"/>
    <property type="project" value="InterPro"/>
</dbReference>
<dbReference type="InterPro" id="IPR023296">
    <property type="entry name" value="Glyco_hydro_beta-prop_sf"/>
</dbReference>
<dbReference type="OrthoDB" id="9794725at2"/>
<evidence type="ECO:0000256" key="2">
    <source>
        <dbReference type="ARBA" id="ARBA00009865"/>
    </source>
</evidence>
<gene>
    <name evidence="6" type="ORF">SAMN04487907_104220</name>
</gene>
<dbReference type="Pfam" id="PF04616">
    <property type="entry name" value="Glyco_hydro_43"/>
    <property type="match status" value="1"/>
</dbReference>
<protein>
    <submittedName>
        <fullName evidence="6">Glycosyl hydrolases family 43</fullName>
    </submittedName>
</protein>
<proteinExistence type="inferred from homology"/>
<dbReference type="SUPFAM" id="SSF75005">
    <property type="entry name" value="Arabinanase/levansucrase/invertase"/>
    <property type="match status" value="1"/>
</dbReference>
<keyword evidence="7" id="KW-1185">Reference proteome</keyword>
<evidence type="ECO:0000256" key="4">
    <source>
        <dbReference type="ARBA" id="ARBA00023295"/>
    </source>
</evidence>
<reference evidence="7" key="1">
    <citation type="submission" date="2016-10" db="EMBL/GenBank/DDBJ databases">
        <authorList>
            <person name="Varghese N."/>
            <person name="Submissions S."/>
        </authorList>
    </citation>
    <scope>NUCLEOTIDE SEQUENCE [LARGE SCALE GENOMIC DNA]</scope>
    <source>
        <strain evidence="7">DSM 24499</strain>
    </source>
</reference>
<keyword evidence="3 5" id="KW-0378">Hydrolase</keyword>
<dbReference type="AlphaFoldDB" id="A0A1I1J9F3"/>
<accession>A0A1I1J9F3</accession>
<evidence type="ECO:0000313" key="6">
    <source>
        <dbReference type="EMBL" id="SFC45076.1"/>
    </source>
</evidence>
<dbReference type="RefSeq" id="WP_092542751.1">
    <property type="nucleotide sequence ID" value="NZ_FOKV01000004.1"/>
</dbReference>
<sequence length="330" mass="37999">MNRGFLILLLIFAFSCKNHDKKTDNTNAETQGNSEVIQKNKSDSVYLFTTFREPADEGLYLAYSEDGYKWKDLGGPYLKPVVGESKIMRDPSVVNGRDSTYHMVWTTDWRGGNGFGYSSTTDFINWSQPKMIPAMEHEPEVVNVWAPELFYDENQNRFIILWASTIPFRYEKEQEEEKNNHRMYFTTTKDFQEFTDTQLLMNAGFSMIDCVIVKRGEGDYVLVLKDNTRPNRNLKVAFGSDPLGPYLDISKPFTGFLTEGPTVIQQDGKYIIYYDNYGEKTFSAVETENFQNFTDISEKIELPEGHKHGTITRISKEVLEGLITKSENLN</sequence>
<evidence type="ECO:0000256" key="3">
    <source>
        <dbReference type="ARBA" id="ARBA00022801"/>
    </source>
</evidence>
<keyword evidence="4 5" id="KW-0326">Glycosidase</keyword>
<dbReference type="InterPro" id="IPR006710">
    <property type="entry name" value="Glyco_hydro_43"/>
</dbReference>
<dbReference type="PANTHER" id="PTHR43301">
    <property type="entry name" value="ARABINAN ENDO-1,5-ALPHA-L-ARABINOSIDASE"/>
    <property type="match status" value="1"/>
</dbReference>
<dbReference type="Proteomes" id="UP000199438">
    <property type="component" value="Unassembled WGS sequence"/>
</dbReference>
<evidence type="ECO:0000313" key="7">
    <source>
        <dbReference type="Proteomes" id="UP000199438"/>
    </source>
</evidence>
<dbReference type="EMBL" id="FOKV01000004">
    <property type="protein sequence ID" value="SFC45076.1"/>
    <property type="molecule type" value="Genomic_DNA"/>
</dbReference>
<evidence type="ECO:0000256" key="1">
    <source>
        <dbReference type="ARBA" id="ARBA00004834"/>
    </source>
</evidence>
<organism evidence="6 7">
    <name type="scientific">Zunongwangia mangrovi</name>
    <dbReference type="NCBI Taxonomy" id="1334022"/>
    <lineage>
        <taxon>Bacteria</taxon>
        <taxon>Pseudomonadati</taxon>
        <taxon>Bacteroidota</taxon>
        <taxon>Flavobacteriia</taxon>
        <taxon>Flavobacteriales</taxon>
        <taxon>Flavobacteriaceae</taxon>
        <taxon>Zunongwangia</taxon>
    </lineage>
</organism>
<dbReference type="GO" id="GO:0005975">
    <property type="term" value="P:carbohydrate metabolic process"/>
    <property type="evidence" value="ECO:0007669"/>
    <property type="project" value="InterPro"/>
</dbReference>
<dbReference type="CDD" id="cd08983">
    <property type="entry name" value="GH43_Bt3655-like"/>
    <property type="match status" value="1"/>
</dbReference>
<evidence type="ECO:0000256" key="5">
    <source>
        <dbReference type="RuleBase" id="RU361187"/>
    </source>
</evidence>
<dbReference type="STRING" id="1334022.SAMN04487907_104220"/>
<dbReference type="Gene3D" id="2.115.10.20">
    <property type="entry name" value="Glycosyl hydrolase domain, family 43"/>
    <property type="match status" value="1"/>
</dbReference>
<comment type="similarity">
    <text evidence="2 5">Belongs to the glycosyl hydrolase 43 family.</text>
</comment>
<name>A0A1I1J9F3_9FLAO</name>
<dbReference type="PROSITE" id="PS51257">
    <property type="entry name" value="PROKAR_LIPOPROTEIN"/>
    <property type="match status" value="1"/>
</dbReference>